<name>A0A9D2MWY4_9FIRM</name>
<organism evidence="1 2">
    <name type="scientific">Candidatus Acutalibacter pullicola</name>
    <dbReference type="NCBI Taxonomy" id="2838417"/>
    <lineage>
        <taxon>Bacteria</taxon>
        <taxon>Bacillati</taxon>
        <taxon>Bacillota</taxon>
        <taxon>Clostridia</taxon>
        <taxon>Eubacteriales</taxon>
        <taxon>Acutalibacteraceae</taxon>
        <taxon>Acutalibacter</taxon>
    </lineage>
</organism>
<dbReference type="Pfam" id="PF13730">
    <property type="entry name" value="HTH_36"/>
    <property type="match status" value="1"/>
</dbReference>
<dbReference type="Gene3D" id="1.10.10.10">
    <property type="entry name" value="Winged helix-like DNA-binding domain superfamily/Winged helix DNA-binding domain"/>
    <property type="match status" value="1"/>
</dbReference>
<dbReference type="InterPro" id="IPR036388">
    <property type="entry name" value="WH-like_DNA-bd_sf"/>
</dbReference>
<dbReference type="Proteomes" id="UP000826793">
    <property type="component" value="Unassembled WGS sequence"/>
</dbReference>
<evidence type="ECO:0000313" key="1">
    <source>
        <dbReference type="EMBL" id="HJB98769.1"/>
    </source>
</evidence>
<sequence>MKNTYTNRSPLGHYFLLPNEIFIQGLIPGKLSVYAYLIFCEDRKTHQCWPSIGRISQSTGMSANTVAKYIRQLEDKRLIDVEPTKVRTKSGEVRNGTLRFTICPIQEAVNYHLKWDLVVLPAPRRLKKRR</sequence>
<dbReference type="SUPFAM" id="SSF46785">
    <property type="entry name" value="Winged helix' DNA-binding domain"/>
    <property type="match status" value="1"/>
</dbReference>
<proteinExistence type="predicted"/>
<gene>
    <name evidence="1" type="ORF">H9710_09355</name>
</gene>
<comment type="caution">
    <text evidence="1">The sequence shown here is derived from an EMBL/GenBank/DDBJ whole genome shotgun (WGS) entry which is preliminary data.</text>
</comment>
<reference evidence="1" key="2">
    <citation type="submission" date="2021-04" db="EMBL/GenBank/DDBJ databases">
        <authorList>
            <person name="Gilroy R."/>
        </authorList>
    </citation>
    <scope>NUCLEOTIDE SEQUENCE</scope>
    <source>
        <strain evidence="1">CHK185-1770</strain>
    </source>
</reference>
<evidence type="ECO:0000313" key="2">
    <source>
        <dbReference type="Proteomes" id="UP000826793"/>
    </source>
</evidence>
<accession>A0A9D2MWY4</accession>
<dbReference type="EMBL" id="DWXG01000079">
    <property type="protein sequence ID" value="HJB98769.1"/>
    <property type="molecule type" value="Genomic_DNA"/>
</dbReference>
<dbReference type="AlphaFoldDB" id="A0A9D2MWY4"/>
<protein>
    <submittedName>
        <fullName evidence="1">Helix-turn-helix domain-containing protein</fullName>
    </submittedName>
</protein>
<reference evidence="1" key="1">
    <citation type="journal article" date="2021" name="PeerJ">
        <title>Extensive microbial diversity within the chicken gut microbiome revealed by metagenomics and culture.</title>
        <authorList>
            <person name="Gilroy R."/>
            <person name="Ravi A."/>
            <person name="Getino M."/>
            <person name="Pursley I."/>
            <person name="Horton D.L."/>
            <person name="Alikhan N.F."/>
            <person name="Baker D."/>
            <person name="Gharbi K."/>
            <person name="Hall N."/>
            <person name="Watson M."/>
            <person name="Adriaenssens E.M."/>
            <person name="Foster-Nyarko E."/>
            <person name="Jarju S."/>
            <person name="Secka A."/>
            <person name="Antonio M."/>
            <person name="Oren A."/>
            <person name="Chaudhuri R.R."/>
            <person name="La Ragione R."/>
            <person name="Hildebrand F."/>
            <person name="Pallen M.J."/>
        </authorList>
    </citation>
    <scope>NUCLEOTIDE SEQUENCE</scope>
    <source>
        <strain evidence="1">CHK185-1770</strain>
    </source>
</reference>
<dbReference type="InterPro" id="IPR036390">
    <property type="entry name" value="WH_DNA-bd_sf"/>
</dbReference>